<comment type="function">
    <text evidence="17">Catalyzes the dephosphorylation of undecaprenyl diphosphate (UPP). Confers resistance to bacitracin.</text>
</comment>
<evidence type="ECO:0000256" key="12">
    <source>
        <dbReference type="ARBA" id="ARBA00023251"/>
    </source>
</evidence>
<proteinExistence type="inferred from homology"/>
<evidence type="ECO:0000256" key="13">
    <source>
        <dbReference type="ARBA" id="ARBA00023316"/>
    </source>
</evidence>
<evidence type="ECO:0000256" key="11">
    <source>
        <dbReference type="ARBA" id="ARBA00023136"/>
    </source>
</evidence>
<feature type="transmembrane region" description="Helical" evidence="17">
    <location>
        <begin position="299"/>
        <end position="319"/>
    </location>
</feature>
<feature type="transmembrane region" description="Helical" evidence="17">
    <location>
        <begin position="125"/>
        <end position="143"/>
    </location>
</feature>
<keyword evidence="9 17" id="KW-0573">Peptidoglycan synthesis</keyword>
<keyword evidence="5 17" id="KW-1003">Cell membrane</keyword>
<feature type="transmembrane region" description="Helical" evidence="17">
    <location>
        <begin position="83"/>
        <end position="104"/>
    </location>
</feature>
<keyword evidence="11 17" id="KW-0472">Membrane</keyword>
<dbReference type="Proteomes" id="UP000434342">
    <property type="component" value="Unassembled WGS sequence"/>
</dbReference>
<reference evidence="19 20" key="1">
    <citation type="submission" date="2019-08" db="EMBL/GenBank/DDBJ databases">
        <title>In-depth cultivation of the pig gut microbiome towards novel bacterial diversity and tailored functional studies.</title>
        <authorList>
            <person name="Wylensek D."/>
            <person name="Hitch T.C.A."/>
            <person name="Clavel T."/>
        </authorList>
    </citation>
    <scope>NUCLEOTIDE SEQUENCE [LARGE SCALE GENOMIC DNA]</scope>
    <source>
        <strain evidence="19 20">WB01_CNA04</strain>
    </source>
</reference>
<dbReference type="AlphaFoldDB" id="A0A6N7X5G8"/>
<dbReference type="GO" id="GO:0046677">
    <property type="term" value="P:response to antibiotic"/>
    <property type="evidence" value="ECO:0007669"/>
    <property type="project" value="UniProtKB-UniRule"/>
</dbReference>
<evidence type="ECO:0000256" key="6">
    <source>
        <dbReference type="ARBA" id="ARBA00022692"/>
    </source>
</evidence>
<accession>A0A6N7X5G8</accession>
<sequence>MIESASAAPPPGKGASTQPRRARARRRDGPAVREGRFRLNIFELLKAALYGLVEGITEWLPVSSTGHMLLLKQFVTLDVTKDFWDMFLVVIQLGAILAVCVMFFGALNPFSKAKSTQERKGTWKLWGQIIVACLPAAIIGIPLDDWMEDHLGSPFVIAAALIFYGIAFIAIETAREHKAERIAIERSFKARPQHFKPNSQPIAPSKAALADVDARVQSIGELGWGTAIGIGIFQVLSMVPGTSRSGSTIIGGLLLGCSRTVAAEFTFYLAIPVMVGASGLRLVKFFLKGNAFTSMELAILGVGCLVAFVVSILVIRFLMGFIKKHDFKPFGWYRIVLGVAVVAYFLLVH</sequence>
<evidence type="ECO:0000256" key="17">
    <source>
        <dbReference type="HAMAP-Rule" id="MF_01006"/>
    </source>
</evidence>
<evidence type="ECO:0000256" key="14">
    <source>
        <dbReference type="ARBA" id="ARBA00032707"/>
    </source>
</evidence>
<feature type="transmembrane region" description="Helical" evidence="17">
    <location>
        <begin position="155"/>
        <end position="171"/>
    </location>
</feature>
<dbReference type="Pfam" id="PF02673">
    <property type="entry name" value="BacA"/>
    <property type="match status" value="1"/>
</dbReference>
<evidence type="ECO:0000313" key="19">
    <source>
        <dbReference type="EMBL" id="MST59482.1"/>
    </source>
</evidence>
<keyword evidence="8 17" id="KW-0133">Cell shape</keyword>
<evidence type="ECO:0000256" key="5">
    <source>
        <dbReference type="ARBA" id="ARBA00022475"/>
    </source>
</evidence>
<keyword evidence="7 17" id="KW-0378">Hydrolase</keyword>
<dbReference type="InterPro" id="IPR003824">
    <property type="entry name" value="UppP"/>
</dbReference>
<comment type="similarity">
    <text evidence="2 17">Belongs to the UppP family.</text>
</comment>
<evidence type="ECO:0000256" key="1">
    <source>
        <dbReference type="ARBA" id="ARBA00004651"/>
    </source>
</evidence>
<keyword evidence="13 17" id="KW-0961">Cell wall biogenesis/degradation</keyword>
<keyword evidence="12 17" id="KW-0046">Antibiotic resistance</keyword>
<evidence type="ECO:0000256" key="4">
    <source>
        <dbReference type="ARBA" id="ARBA00021581"/>
    </source>
</evidence>
<dbReference type="HAMAP" id="MF_01006">
    <property type="entry name" value="Undec_diphosphatase"/>
    <property type="match status" value="1"/>
</dbReference>
<evidence type="ECO:0000256" key="10">
    <source>
        <dbReference type="ARBA" id="ARBA00022989"/>
    </source>
</evidence>
<protein>
    <recommendedName>
        <fullName evidence="4 17">Undecaprenyl-diphosphatase</fullName>
        <ecNumber evidence="3 17">3.6.1.27</ecNumber>
    </recommendedName>
    <alternativeName>
        <fullName evidence="15 17">Bacitracin resistance protein</fullName>
    </alternativeName>
    <alternativeName>
        <fullName evidence="14 17">Undecaprenyl pyrophosphate phosphatase</fullName>
    </alternativeName>
</protein>
<evidence type="ECO:0000256" key="3">
    <source>
        <dbReference type="ARBA" id="ARBA00012374"/>
    </source>
</evidence>
<dbReference type="EC" id="3.6.1.27" evidence="3 17"/>
<evidence type="ECO:0000256" key="9">
    <source>
        <dbReference type="ARBA" id="ARBA00022984"/>
    </source>
</evidence>
<feature type="transmembrane region" description="Helical" evidence="17">
    <location>
        <begin position="265"/>
        <end position="287"/>
    </location>
</feature>
<evidence type="ECO:0000256" key="7">
    <source>
        <dbReference type="ARBA" id="ARBA00022801"/>
    </source>
</evidence>
<feature type="transmembrane region" description="Helical" evidence="17">
    <location>
        <begin position="331"/>
        <end position="348"/>
    </location>
</feature>
<feature type="region of interest" description="Disordered" evidence="18">
    <location>
        <begin position="1"/>
        <end position="29"/>
    </location>
</feature>
<evidence type="ECO:0000256" key="16">
    <source>
        <dbReference type="ARBA" id="ARBA00047594"/>
    </source>
</evidence>
<evidence type="ECO:0000256" key="18">
    <source>
        <dbReference type="SAM" id="MobiDB-lite"/>
    </source>
</evidence>
<gene>
    <name evidence="17" type="primary">uppP</name>
    <name evidence="19" type="ORF">FYJ69_00950</name>
</gene>
<comment type="miscellaneous">
    <text evidence="17">Bacitracin is thought to be involved in the inhibition of peptidoglycan synthesis by sequestering undecaprenyl diphosphate, thereby reducing the pool of lipid carrier available.</text>
</comment>
<evidence type="ECO:0000256" key="15">
    <source>
        <dbReference type="ARBA" id="ARBA00032932"/>
    </source>
</evidence>
<dbReference type="GO" id="GO:0008360">
    <property type="term" value="P:regulation of cell shape"/>
    <property type="evidence" value="ECO:0007669"/>
    <property type="project" value="UniProtKB-KW"/>
</dbReference>
<dbReference type="GO" id="GO:0005886">
    <property type="term" value="C:plasma membrane"/>
    <property type="evidence" value="ECO:0007669"/>
    <property type="project" value="UniProtKB-SubCell"/>
</dbReference>
<evidence type="ECO:0000256" key="2">
    <source>
        <dbReference type="ARBA" id="ARBA00010621"/>
    </source>
</evidence>
<dbReference type="EMBL" id="VUND01000001">
    <property type="protein sequence ID" value="MST59482.1"/>
    <property type="molecule type" value="Genomic_DNA"/>
</dbReference>
<keyword evidence="10 17" id="KW-1133">Transmembrane helix</keyword>
<evidence type="ECO:0000256" key="8">
    <source>
        <dbReference type="ARBA" id="ARBA00022960"/>
    </source>
</evidence>
<evidence type="ECO:0000313" key="20">
    <source>
        <dbReference type="Proteomes" id="UP000434342"/>
    </source>
</evidence>
<dbReference type="PANTHER" id="PTHR30622:SF3">
    <property type="entry name" value="UNDECAPRENYL-DIPHOSPHATASE"/>
    <property type="match status" value="1"/>
</dbReference>
<dbReference type="GO" id="GO:0050380">
    <property type="term" value="F:undecaprenyl-diphosphatase activity"/>
    <property type="evidence" value="ECO:0007669"/>
    <property type="project" value="UniProtKB-UniRule"/>
</dbReference>
<name>A0A6N7X5G8_9ACTN</name>
<dbReference type="GO" id="GO:0071555">
    <property type="term" value="P:cell wall organization"/>
    <property type="evidence" value="ECO:0007669"/>
    <property type="project" value="UniProtKB-KW"/>
</dbReference>
<comment type="catalytic activity">
    <reaction evidence="16 17">
        <text>di-trans,octa-cis-undecaprenyl diphosphate + H2O = di-trans,octa-cis-undecaprenyl phosphate + phosphate + H(+)</text>
        <dbReference type="Rhea" id="RHEA:28094"/>
        <dbReference type="ChEBI" id="CHEBI:15377"/>
        <dbReference type="ChEBI" id="CHEBI:15378"/>
        <dbReference type="ChEBI" id="CHEBI:43474"/>
        <dbReference type="ChEBI" id="CHEBI:58405"/>
        <dbReference type="ChEBI" id="CHEBI:60392"/>
        <dbReference type="EC" id="3.6.1.27"/>
    </reaction>
</comment>
<comment type="caution">
    <text evidence="19">The sequence shown here is derived from an EMBL/GenBank/DDBJ whole genome shotgun (WGS) entry which is preliminary data.</text>
</comment>
<keyword evidence="6 17" id="KW-0812">Transmembrane</keyword>
<dbReference type="GO" id="GO:0009252">
    <property type="term" value="P:peptidoglycan biosynthetic process"/>
    <property type="evidence" value="ECO:0007669"/>
    <property type="project" value="UniProtKB-KW"/>
</dbReference>
<dbReference type="PANTHER" id="PTHR30622">
    <property type="entry name" value="UNDECAPRENYL-DIPHOSPHATASE"/>
    <property type="match status" value="1"/>
</dbReference>
<organism evidence="19 20">
    <name type="scientific">Parafannyhessea umbonata</name>
    <dbReference type="NCBI Taxonomy" id="604330"/>
    <lineage>
        <taxon>Bacteria</taxon>
        <taxon>Bacillati</taxon>
        <taxon>Actinomycetota</taxon>
        <taxon>Coriobacteriia</taxon>
        <taxon>Coriobacteriales</taxon>
        <taxon>Atopobiaceae</taxon>
        <taxon>Parafannyhessea</taxon>
    </lineage>
</organism>
<comment type="subcellular location">
    <subcellularLocation>
        <location evidence="1 17">Cell membrane</location>
        <topology evidence="1 17">Multi-pass membrane protein</topology>
    </subcellularLocation>
</comment>